<organism evidence="3 4">
    <name type="scientific">Cotesia congregata</name>
    <name type="common">Parasitoid wasp</name>
    <name type="synonym">Apanteles congregatus</name>
    <dbReference type="NCBI Taxonomy" id="51543"/>
    <lineage>
        <taxon>Eukaryota</taxon>
        <taxon>Metazoa</taxon>
        <taxon>Ecdysozoa</taxon>
        <taxon>Arthropoda</taxon>
        <taxon>Hexapoda</taxon>
        <taxon>Insecta</taxon>
        <taxon>Pterygota</taxon>
        <taxon>Neoptera</taxon>
        <taxon>Endopterygota</taxon>
        <taxon>Hymenoptera</taxon>
        <taxon>Apocrita</taxon>
        <taxon>Ichneumonoidea</taxon>
        <taxon>Braconidae</taxon>
        <taxon>Microgastrinae</taxon>
        <taxon>Cotesia</taxon>
    </lineage>
</organism>
<dbReference type="AlphaFoldDB" id="A0A8J2H8Y8"/>
<gene>
    <name evidence="3" type="ORF">HICCMSTLAB_LOCUS4510</name>
</gene>
<keyword evidence="2" id="KW-0812">Transmembrane</keyword>
<reference evidence="3" key="1">
    <citation type="submission" date="2021-04" db="EMBL/GenBank/DDBJ databases">
        <authorList>
            <person name="Chebbi M.A.C M."/>
        </authorList>
    </citation>
    <scope>NUCLEOTIDE SEQUENCE</scope>
</reference>
<sequence length="510" mass="56993">MVRLSITRDRLLCGRQKRCEYINRVIAILPLIIFAFIMKLKADSVPTINGLPPLKLDKNLRRALLRALEDLEAESAEDRSDPPTAEQLVLKIQEQESEEEKTNKDEENKKQEDEELDNKNREKILERFKGASVTYEHFASDSEDISEDKLQNSTFIETDKYQADAQSSEVKAEKSQELNQKLDVLLGDQAVVEKSPEPLQVEQVETRSVKSIGHSSNRIQNSFKPIAKDINHHNHDNDNKEILAISSSNGIASASANSLVPPSPTVSSPTTRPAKNASAPVLPTVPADTKGKNEEKSEVKIFQAPLVAAFTVQQDELGVPKSSFQTNFPDQLRIQQLPLHNDLKQNFNYNQNFNNLNSNLPQQSFLRGQDQRGVNVQSFPSVSVDFQPPAVPSSNRFNRQEALGSVGNFGINENRQQTRNHLVFDLPRPVSSFVPFNQFSSFRQPVHRPPTPARQIQQLLFQSGVAGELGRNHGAPGNHEDLSIVSKVLALNVGAGPNKSLKFNDDFFRA</sequence>
<comment type="caution">
    <text evidence="3">The sequence shown here is derived from an EMBL/GenBank/DDBJ whole genome shotgun (WGS) entry which is preliminary data.</text>
</comment>
<keyword evidence="2" id="KW-1133">Transmembrane helix</keyword>
<name>A0A8J2H8Y8_COTCN</name>
<evidence type="ECO:0000256" key="2">
    <source>
        <dbReference type="SAM" id="Phobius"/>
    </source>
</evidence>
<protein>
    <submittedName>
        <fullName evidence="3">Uncharacterized protein</fullName>
    </submittedName>
</protein>
<feature type="region of interest" description="Disordered" evidence="1">
    <location>
        <begin position="93"/>
        <end position="118"/>
    </location>
</feature>
<feature type="compositionally biased region" description="Low complexity" evidence="1">
    <location>
        <begin position="253"/>
        <end position="271"/>
    </location>
</feature>
<dbReference type="Proteomes" id="UP000786811">
    <property type="component" value="Unassembled WGS sequence"/>
</dbReference>
<keyword evidence="2" id="KW-0472">Membrane</keyword>
<evidence type="ECO:0000256" key="1">
    <source>
        <dbReference type="SAM" id="MobiDB-lite"/>
    </source>
</evidence>
<proteinExistence type="predicted"/>
<accession>A0A8J2H8Y8</accession>
<keyword evidence="4" id="KW-1185">Reference proteome</keyword>
<dbReference type="EMBL" id="CAJNRD030001119">
    <property type="protein sequence ID" value="CAG5087425.1"/>
    <property type="molecule type" value="Genomic_DNA"/>
</dbReference>
<evidence type="ECO:0000313" key="3">
    <source>
        <dbReference type="EMBL" id="CAG5087425.1"/>
    </source>
</evidence>
<feature type="compositionally biased region" description="Basic and acidic residues" evidence="1">
    <location>
        <begin position="100"/>
        <end position="118"/>
    </location>
</feature>
<dbReference type="OrthoDB" id="7699626at2759"/>
<evidence type="ECO:0000313" key="4">
    <source>
        <dbReference type="Proteomes" id="UP000786811"/>
    </source>
</evidence>
<feature type="region of interest" description="Disordered" evidence="1">
    <location>
        <begin position="253"/>
        <end position="294"/>
    </location>
</feature>
<feature type="transmembrane region" description="Helical" evidence="2">
    <location>
        <begin position="21"/>
        <end position="38"/>
    </location>
</feature>